<dbReference type="Gene3D" id="1.10.940.10">
    <property type="entry name" value="NusB-like"/>
    <property type="match status" value="1"/>
</dbReference>
<comment type="caution">
    <text evidence="3">The sequence shown here is derived from an EMBL/GenBank/DDBJ whole genome shotgun (WGS) entry which is preliminary data.</text>
</comment>
<dbReference type="GO" id="GO:0003723">
    <property type="term" value="F:RNA binding"/>
    <property type="evidence" value="ECO:0007669"/>
    <property type="project" value="UniProtKB-KW"/>
</dbReference>
<feature type="non-terminal residue" evidence="3">
    <location>
        <position position="96"/>
    </location>
</feature>
<name>A0A699YW84_HAELA</name>
<evidence type="ECO:0000313" key="4">
    <source>
        <dbReference type="Proteomes" id="UP000485058"/>
    </source>
</evidence>
<keyword evidence="1" id="KW-0694">RNA-binding</keyword>
<dbReference type="GO" id="GO:0006355">
    <property type="term" value="P:regulation of DNA-templated transcription"/>
    <property type="evidence" value="ECO:0007669"/>
    <property type="project" value="InterPro"/>
</dbReference>
<accession>A0A699YW84</accession>
<gene>
    <name evidence="3" type="ORF">HaLaN_06787</name>
</gene>
<keyword evidence="4" id="KW-1185">Reference proteome</keyword>
<evidence type="ECO:0000256" key="1">
    <source>
        <dbReference type="ARBA" id="ARBA00022884"/>
    </source>
</evidence>
<dbReference type="AlphaFoldDB" id="A0A699YW84"/>
<organism evidence="3 4">
    <name type="scientific">Haematococcus lacustris</name>
    <name type="common">Green alga</name>
    <name type="synonym">Haematococcus pluvialis</name>
    <dbReference type="NCBI Taxonomy" id="44745"/>
    <lineage>
        <taxon>Eukaryota</taxon>
        <taxon>Viridiplantae</taxon>
        <taxon>Chlorophyta</taxon>
        <taxon>core chlorophytes</taxon>
        <taxon>Chlorophyceae</taxon>
        <taxon>CS clade</taxon>
        <taxon>Chlamydomonadales</taxon>
        <taxon>Haematococcaceae</taxon>
        <taxon>Haematococcus</taxon>
    </lineage>
</organism>
<evidence type="ECO:0000313" key="3">
    <source>
        <dbReference type="EMBL" id="GFH11306.1"/>
    </source>
</evidence>
<sequence>EQRTLIQLVSGVTRWRRRLDWLLAALSRRSVASLEPGMRQVLRLGLYELTEMHLAPHAISEFVDIARKVEGHEGAARLANGILRGAVRLMEAGRLP</sequence>
<dbReference type="InterPro" id="IPR035926">
    <property type="entry name" value="NusB-like_sf"/>
</dbReference>
<protein>
    <submittedName>
        <fullName evidence="3">SAM_MT_RSMB_NOP domain-containing protein</fullName>
    </submittedName>
</protein>
<dbReference type="EMBL" id="BLLF01000391">
    <property type="protein sequence ID" value="GFH11306.1"/>
    <property type="molecule type" value="Genomic_DNA"/>
</dbReference>
<feature type="domain" description="NusB/RsmB/TIM44" evidence="2">
    <location>
        <begin position="5"/>
        <end position="88"/>
    </location>
</feature>
<proteinExistence type="predicted"/>
<reference evidence="3 4" key="1">
    <citation type="submission" date="2020-02" db="EMBL/GenBank/DDBJ databases">
        <title>Draft genome sequence of Haematococcus lacustris strain NIES-144.</title>
        <authorList>
            <person name="Morimoto D."/>
            <person name="Nakagawa S."/>
            <person name="Yoshida T."/>
            <person name="Sawayama S."/>
        </authorList>
    </citation>
    <scope>NUCLEOTIDE SEQUENCE [LARGE SCALE GENOMIC DNA]</scope>
    <source>
        <strain evidence="3 4">NIES-144</strain>
    </source>
</reference>
<dbReference type="SUPFAM" id="SSF48013">
    <property type="entry name" value="NusB-like"/>
    <property type="match status" value="1"/>
</dbReference>
<dbReference type="Pfam" id="PF01029">
    <property type="entry name" value="NusB"/>
    <property type="match status" value="1"/>
</dbReference>
<dbReference type="Proteomes" id="UP000485058">
    <property type="component" value="Unassembled WGS sequence"/>
</dbReference>
<feature type="non-terminal residue" evidence="3">
    <location>
        <position position="1"/>
    </location>
</feature>
<dbReference type="InterPro" id="IPR006027">
    <property type="entry name" value="NusB_RsmB_TIM44"/>
</dbReference>
<evidence type="ECO:0000259" key="2">
    <source>
        <dbReference type="Pfam" id="PF01029"/>
    </source>
</evidence>